<dbReference type="RefSeq" id="WP_044161532.1">
    <property type="nucleotide sequence ID" value="NZ_JACIER010000005.1"/>
</dbReference>
<reference evidence="1" key="1">
    <citation type="submission" date="2020-08" db="EMBL/GenBank/DDBJ databases">
        <title>Genomic Encyclopedia of Type Strains, Phase IV (KMG-IV): sequencing the most valuable type-strain genomes for metagenomic binning, comparative biology and taxonomic classification.</title>
        <authorList>
            <person name="Goeker M."/>
        </authorList>
    </citation>
    <scope>NUCLEOTIDE SEQUENCE [LARGE SCALE GENOMIC DNA]</scope>
    <source>
        <strain evidence="1">DSM 105720</strain>
    </source>
</reference>
<dbReference type="Proteomes" id="UP000560658">
    <property type="component" value="Unassembled WGS sequence"/>
</dbReference>
<evidence type="ECO:0000313" key="2">
    <source>
        <dbReference type="Proteomes" id="UP000560658"/>
    </source>
</evidence>
<name>A0A840D613_9BACE</name>
<evidence type="ECO:0000313" key="1">
    <source>
        <dbReference type="EMBL" id="MBB4043833.1"/>
    </source>
</evidence>
<protein>
    <submittedName>
        <fullName evidence="1">Uncharacterized protein</fullName>
    </submittedName>
</protein>
<keyword evidence="2" id="KW-1185">Reference proteome</keyword>
<gene>
    <name evidence="1" type="ORF">GGR06_001619</name>
</gene>
<sequence>MANSELFEDNELLSKSMVAASKVEFLANSEELFLYAKALYEATLWGRKIDRERAKKIKRDRISALLSVT</sequence>
<dbReference type="EMBL" id="JACIER010000005">
    <property type="protein sequence ID" value="MBB4043833.1"/>
    <property type="molecule type" value="Genomic_DNA"/>
</dbReference>
<organism evidence="1 2">
    <name type="scientific">Bacteroides reticulotermitis</name>
    <dbReference type="NCBI Taxonomy" id="1133319"/>
    <lineage>
        <taxon>Bacteria</taxon>
        <taxon>Pseudomonadati</taxon>
        <taxon>Bacteroidota</taxon>
        <taxon>Bacteroidia</taxon>
        <taxon>Bacteroidales</taxon>
        <taxon>Bacteroidaceae</taxon>
        <taxon>Bacteroides</taxon>
    </lineage>
</organism>
<proteinExistence type="predicted"/>
<comment type="caution">
    <text evidence="1">The sequence shown here is derived from an EMBL/GenBank/DDBJ whole genome shotgun (WGS) entry which is preliminary data.</text>
</comment>
<dbReference type="AlphaFoldDB" id="A0A840D613"/>
<accession>A0A840D613</accession>